<dbReference type="NCBIfam" id="TIGR01451">
    <property type="entry name" value="B_ant_repeat"/>
    <property type="match status" value="3"/>
</dbReference>
<dbReference type="InterPro" id="IPR051172">
    <property type="entry name" value="Chlamydia_OmcB"/>
</dbReference>
<feature type="domain" description="SD-repeat containing protein B" evidence="5">
    <location>
        <begin position="12"/>
        <end position="93"/>
    </location>
</feature>
<feature type="domain" description="DUF11" evidence="4">
    <location>
        <begin position="641"/>
        <end position="748"/>
    </location>
</feature>
<feature type="domain" description="DUF11" evidence="4">
    <location>
        <begin position="498"/>
        <end position="602"/>
    </location>
</feature>
<keyword evidence="7" id="KW-1185">Reference proteome</keyword>
<evidence type="ECO:0000256" key="3">
    <source>
        <dbReference type="ARBA" id="ARBA00022729"/>
    </source>
</evidence>
<gene>
    <name evidence="6" type="ORF">KQI20_09665</name>
</gene>
<dbReference type="InterPro" id="IPR001434">
    <property type="entry name" value="OmcB-like_DUF11"/>
</dbReference>
<dbReference type="Proteomes" id="UP001196301">
    <property type="component" value="Unassembled WGS sequence"/>
</dbReference>
<comment type="caution">
    <text evidence="6">The sequence shown here is derived from an EMBL/GenBank/DDBJ whole genome shotgun (WGS) entry which is preliminary data.</text>
</comment>
<sequence>MAIVTGLLVFNLNRTGVIDPTLDAGISNIPIVLQSRDSTLRTLATYTDDSGEYKFENVPLGDYRVVIVNTYDGLIIASPADFDANAKEASEVQTAILPDYTVIDPNIVAEGMNALSAVSPTTVNLSITENRVNIADFFLGPAEYSPLQIDSSIIISPDNLITVADNGIFGSLPQGSDTNSGPATNPYASQNLTNDFIFTQEANKIPKGYFTIGNTFSPVTQDYNWWNFSDYTTSIETGMMQIVNGEGLNKSFFTTTVNNLEKNSLYLLSAWVSNIDKTSGVSNLQIGISINGLDNFDILYNDNSQDIFASSDFPIWQQIGIIFNTGENTSVLLKLLDKDGMAFALDNVQLNQVTLPTFSVQKSVSPTFANVGETVTYTISLTNASNTDLSNINFIDRLPDGVEFVQRSVKINQTLNPTLNPTTGFTIPSVTDNNVLSIEFDAIVTSLQQNPYIYNLARISFDYTPIVGVDSISYPDQIAIRPLYVGRAIINKDSFKKESTYKDATILQEIPYTITINNTGNVNATNLVLTDLLPPNSSYVANSLSVKLKNTGEDVAYSGNIEDKITIDLVKPNTENQIVVEYKIYTTQVPDNNPIVNNASLTYNFTQNPSFPEKATETTSDSAEVNIYNYSLQASESVKPATSLSVGDTVTYTLTIKNNNQFSNTSNITATDIIVTDPLSPYLQFVEGSTTIDGVPSDDDITKGVYVNKDLNNNDTVTITFKATVISNPPSNIIETVSNIKYNLKNQYASVENLTLNSNKVFLVVGRLNQIVSIIHTDNMISVTNYADRYITYIGDIINFTVVVTNLGSDNIGTISHPVTLYNNLSESVSIIPNTLMVNNIPIYYSNLYEINLGTLAPGEIKIVSFSALVNYNYPNPIYSQARAFYGYDPIFLTPSTYSYNSNILTIYIY</sequence>
<feature type="domain" description="DUF11" evidence="4">
    <location>
        <begin position="359"/>
        <end position="459"/>
    </location>
</feature>
<dbReference type="EMBL" id="JAHLOQ010000026">
    <property type="protein sequence ID" value="MBU5336704.1"/>
    <property type="molecule type" value="Genomic_DNA"/>
</dbReference>
<evidence type="ECO:0000313" key="6">
    <source>
        <dbReference type="EMBL" id="MBU5336704.1"/>
    </source>
</evidence>
<evidence type="ECO:0000313" key="7">
    <source>
        <dbReference type="Proteomes" id="UP001196301"/>
    </source>
</evidence>
<organism evidence="6 7">
    <name type="scientific">Intestinibacter bartlettii</name>
    <dbReference type="NCBI Taxonomy" id="261299"/>
    <lineage>
        <taxon>Bacteria</taxon>
        <taxon>Bacillati</taxon>
        <taxon>Bacillota</taxon>
        <taxon>Clostridia</taxon>
        <taxon>Peptostreptococcales</taxon>
        <taxon>Peptostreptococcaceae</taxon>
        <taxon>Intestinibacter</taxon>
    </lineage>
</organism>
<accession>A0ABS6DYT5</accession>
<dbReference type="Pfam" id="PF01345">
    <property type="entry name" value="DUF11"/>
    <property type="match status" value="3"/>
</dbReference>
<evidence type="ECO:0000256" key="2">
    <source>
        <dbReference type="ARBA" id="ARBA00022525"/>
    </source>
</evidence>
<evidence type="ECO:0000259" key="4">
    <source>
        <dbReference type="Pfam" id="PF01345"/>
    </source>
</evidence>
<dbReference type="InterPro" id="IPR047589">
    <property type="entry name" value="DUF11_rpt"/>
</dbReference>
<evidence type="ECO:0000256" key="1">
    <source>
        <dbReference type="ARBA" id="ARBA00004613"/>
    </source>
</evidence>
<protein>
    <submittedName>
        <fullName evidence="6">DUF11 domain-containing protein</fullName>
    </submittedName>
</protein>
<dbReference type="Pfam" id="PF17210">
    <property type="entry name" value="SdrD_B"/>
    <property type="match status" value="1"/>
</dbReference>
<dbReference type="PANTHER" id="PTHR34819:SF3">
    <property type="entry name" value="CELL SURFACE PROTEIN"/>
    <property type="match status" value="1"/>
</dbReference>
<proteinExistence type="predicted"/>
<evidence type="ECO:0000259" key="5">
    <source>
        <dbReference type="Pfam" id="PF17210"/>
    </source>
</evidence>
<name>A0ABS6DYT5_9FIRM</name>
<keyword evidence="3" id="KW-0732">Signal</keyword>
<dbReference type="PANTHER" id="PTHR34819">
    <property type="entry name" value="LARGE CYSTEINE-RICH PERIPLASMIC PROTEIN OMCB"/>
    <property type="match status" value="1"/>
</dbReference>
<dbReference type="RefSeq" id="WP_216570306.1">
    <property type="nucleotide sequence ID" value="NZ_JAHLOQ010000026.1"/>
</dbReference>
<keyword evidence="2" id="KW-0964">Secreted</keyword>
<dbReference type="InterPro" id="IPR033764">
    <property type="entry name" value="Sdr_B"/>
</dbReference>
<reference evidence="6 7" key="1">
    <citation type="submission" date="2021-06" db="EMBL/GenBank/DDBJ databases">
        <authorList>
            <person name="Sun Q."/>
            <person name="Li D."/>
        </authorList>
    </citation>
    <scope>NUCLEOTIDE SEQUENCE [LARGE SCALE GENOMIC DNA]</scope>
    <source>
        <strain evidence="6 7">N19</strain>
    </source>
</reference>
<comment type="subcellular location">
    <subcellularLocation>
        <location evidence="1">Secreted</location>
    </subcellularLocation>
</comment>